<evidence type="ECO:0000256" key="12">
    <source>
        <dbReference type="ARBA" id="ARBA00023136"/>
    </source>
</evidence>
<dbReference type="SMART" id="SM00062">
    <property type="entry name" value="PBPb"/>
    <property type="match status" value="1"/>
</dbReference>
<feature type="domain" description="Response regulatory" evidence="17">
    <location>
        <begin position="842"/>
        <end position="958"/>
    </location>
</feature>
<evidence type="ECO:0000256" key="14">
    <source>
        <dbReference type="PROSITE-ProRule" id="PRU00169"/>
    </source>
</evidence>
<dbReference type="InterPro" id="IPR004358">
    <property type="entry name" value="Sig_transdc_His_kin-like_C"/>
</dbReference>
<feature type="transmembrane region" description="Helical" evidence="15">
    <location>
        <begin position="21"/>
        <end position="41"/>
    </location>
</feature>
<dbReference type="InterPro" id="IPR036097">
    <property type="entry name" value="HisK_dim/P_sf"/>
</dbReference>
<name>A0ABV4MI63_9VIBR</name>
<feature type="domain" description="HPt" evidence="18">
    <location>
        <begin position="1019"/>
        <end position="1116"/>
    </location>
</feature>
<feature type="domain" description="Histidine kinase" evidence="16">
    <location>
        <begin position="593"/>
        <end position="818"/>
    </location>
</feature>
<dbReference type="SUPFAM" id="SSF47384">
    <property type="entry name" value="Homodimeric domain of signal transducing histidine kinase"/>
    <property type="match status" value="1"/>
</dbReference>
<evidence type="ECO:0000256" key="8">
    <source>
        <dbReference type="ARBA" id="ARBA00022801"/>
    </source>
</evidence>
<dbReference type="Pfam" id="PF00512">
    <property type="entry name" value="HisKA"/>
    <property type="match status" value="1"/>
</dbReference>
<evidence type="ECO:0000259" key="18">
    <source>
        <dbReference type="PROSITE" id="PS50894"/>
    </source>
</evidence>
<sequence>MKAHIQSHSFQLFIGMCMRNNLLKTTMIVVTLVASFCSFAMDTVEPTALKVGLPSLKELNSNTGQTDYEISKIKQVMRTYWVWFAQRYNYDIELVEADYDELFEMFQREQIDVISTDIAEDRASDFGLFTLPLVQVNGHLYRRKNYHPSSDSARAWLLSPKGLSPRFINPSMNIVGNSTKVEDINQSNEGLDYIWSTYDLSAAPQGHIDLDQYVEIPHSENLLPLRARVLLSKKNILRNINRSLWQMDVFEAKRIWHSGFNYKSTMFSATMGNFTNVLSNEQIIALNDISSLKVGYLRSGVEPYYLNEGFFTKGYFHDVNLLISQSLGLPIEVVQYTSFADVVGALKDAKIDYFIGMTPTEEREKTFWFSHTITPSAYSLVSERQHVRSNLVNLPSSRIAMVSGFVVNEVILRNAPQLTPVWFETVSDALEGIQKNQADIYIGGQLSTTYQVSKSLPKNYHTTPLDDFPIENGMSIAGSIHNQRLGSAIQDTLSGKGWLALENIQLKWESLAKAPNSSALESFAPNQTIPMNKVPILWVIATISLILMTLGSAFVLIKYRNTNKILLNKTIALTEQHNQQGDFIKAKSDFLAKMSHEIRTPMNGVLGLVELLNDTSLSKQQSELLKDINFSAKNLMSILNDVLDYSKFEAGKMDLNFEVANLISLVNQSAANYRHIAQAKGVVLTVRAESTLSDYYMIDTTRFMQVLNNLVSNAVKFTAEGFVTITLQHVGQKRAKTESWDRIRISVRDSGIGFEKETAARLAAPFEQVDAGISRQFGGTGLGLAIAHEIVDMMDGTFSISSLPDQGSKFSFEWDYQISSQYIENSHNEFLSSTRQGFFPFKVLLAEDNLINQKVISAQLTNVGLDVTVAENGIEALEVLEENVFDLIISDCHMPHLNGFELASQIRAQKKYDTIPLIAFTADVTQSVVTHCKESGFDDYLSKPSSEQQLQTMLRKWLPSDSSEVYADLLENEQQLTFNGSESGDATFDDDIHLNDVIIEPAREPVPLDCHYLIDMCGCENLANELLQDFISQYPDDRKALLTALEPLERHEVQQVAHKIKGTLLYLGLEEEAQIALSLETQAHELSVESISKLSECLIDNFEQVKSRVEEHLSLSKEMV</sequence>
<evidence type="ECO:0000256" key="13">
    <source>
        <dbReference type="PROSITE-ProRule" id="PRU00110"/>
    </source>
</evidence>
<evidence type="ECO:0000256" key="15">
    <source>
        <dbReference type="SAM" id="Phobius"/>
    </source>
</evidence>
<dbReference type="InterPro" id="IPR011006">
    <property type="entry name" value="CheY-like_superfamily"/>
</dbReference>
<keyword evidence="9" id="KW-0067">ATP-binding</keyword>
<reference evidence="19 20" key="1">
    <citation type="submission" date="2024-06" db="EMBL/GenBank/DDBJ databases">
        <authorList>
            <person name="Steensen K."/>
            <person name="Seneca J."/>
            <person name="Bartlau N."/>
            <person name="Yu A.X."/>
            <person name="Polz M.F."/>
        </authorList>
    </citation>
    <scope>NUCLEOTIDE SEQUENCE [LARGE SCALE GENOMIC DNA]</scope>
    <source>
        <strain evidence="19 20">1F146</strain>
    </source>
</reference>
<dbReference type="InterPro" id="IPR001789">
    <property type="entry name" value="Sig_transdc_resp-reg_receiver"/>
</dbReference>
<feature type="modified residue" description="4-aspartylphosphate" evidence="14">
    <location>
        <position position="891"/>
    </location>
</feature>
<comment type="caution">
    <text evidence="19">The sequence shown here is derived from an EMBL/GenBank/DDBJ whole genome shotgun (WGS) entry which is preliminary data.</text>
</comment>
<dbReference type="PROSITE" id="PS50110">
    <property type="entry name" value="RESPONSE_REGULATORY"/>
    <property type="match status" value="1"/>
</dbReference>
<accession>A0ABV4MI63</accession>
<evidence type="ECO:0000256" key="5">
    <source>
        <dbReference type="ARBA" id="ARBA00022553"/>
    </source>
</evidence>
<evidence type="ECO:0000256" key="4">
    <source>
        <dbReference type="ARBA" id="ARBA00022475"/>
    </source>
</evidence>
<dbReference type="Gene3D" id="3.40.50.2300">
    <property type="match status" value="1"/>
</dbReference>
<dbReference type="Pfam" id="PF00072">
    <property type="entry name" value="Response_reg"/>
    <property type="match status" value="1"/>
</dbReference>
<dbReference type="Gene3D" id="3.40.190.10">
    <property type="entry name" value="Periplasmic binding protein-like II"/>
    <property type="match status" value="2"/>
</dbReference>
<comment type="subcellular location">
    <subcellularLocation>
        <location evidence="2">Cell membrane</location>
        <topology evidence="2">Multi-pass membrane protein</topology>
    </subcellularLocation>
</comment>
<dbReference type="PANTHER" id="PTHR45339:SF1">
    <property type="entry name" value="HYBRID SIGNAL TRANSDUCTION HISTIDINE KINASE J"/>
    <property type="match status" value="1"/>
</dbReference>
<evidence type="ECO:0000313" key="19">
    <source>
        <dbReference type="EMBL" id="MEZ8209254.1"/>
    </source>
</evidence>
<dbReference type="PROSITE" id="PS50109">
    <property type="entry name" value="HIS_KIN"/>
    <property type="match status" value="1"/>
</dbReference>
<keyword evidence="8" id="KW-0378">Hydrolase</keyword>
<dbReference type="InterPro" id="IPR003661">
    <property type="entry name" value="HisK_dim/P_dom"/>
</dbReference>
<dbReference type="CDD" id="cd17546">
    <property type="entry name" value="REC_hyHK_CKI1_RcsC-like"/>
    <property type="match status" value="1"/>
</dbReference>
<dbReference type="Gene3D" id="1.10.287.130">
    <property type="match status" value="1"/>
</dbReference>
<dbReference type="CDD" id="cd00088">
    <property type="entry name" value="HPT"/>
    <property type="match status" value="1"/>
</dbReference>
<keyword evidence="5 14" id="KW-0597">Phosphoprotein</keyword>
<dbReference type="PROSITE" id="PS50894">
    <property type="entry name" value="HPT"/>
    <property type="match status" value="1"/>
</dbReference>
<keyword evidence="10 15" id="KW-1133">Transmembrane helix</keyword>
<dbReference type="Pfam" id="PF02518">
    <property type="entry name" value="HATPase_c"/>
    <property type="match status" value="1"/>
</dbReference>
<feature type="transmembrane region" description="Helical" evidence="15">
    <location>
        <begin position="536"/>
        <end position="557"/>
    </location>
</feature>
<dbReference type="InterPro" id="IPR008207">
    <property type="entry name" value="Sig_transdc_His_kin_Hpt_dom"/>
</dbReference>
<organism evidence="19 20">
    <name type="scientific">Vibrio bivalvicida</name>
    <dbReference type="NCBI Taxonomy" id="1276888"/>
    <lineage>
        <taxon>Bacteria</taxon>
        <taxon>Pseudomonadati</taxon>
        <taxon>Pseudomonadota</taxon>
        <taxon>Gammaproteobacteria</taxon>
        <taxon>Vibrionales</taxon>
        <taxon>Vibrionaceae</taxon>
        <taxon>Vibrio</taxon>
        <taxon>Vibrio oreintalis group</taxon>
    </lineage>
</organism>
<dbReference type="InterPro" id="IPR036890">
    <property type="entry name" value="HATPase_C_sf"/>
</dbReference>
<dbReference type="InterPro" id="IPR003594">
    <property type="entry name" value="HATPase_dom"/>
</dbReference>
<evidence type="ECO:0000256" key="3">
    <source>
        <dbReference type="ARBA" id="ARBA00012438"/>
    </source>
</evidence>
<dbReference type="SUPFAM" id="SSF53850">
    <property type="entry name" value="Periplasmic binding protein-like II"/>
    <property type="match status" value="2"/>
</dbReference>
<dbReference type="Gene3D" id="3.30.565.10">
    <property type="entry name" value="Histidine kinase-like ATPase, C-terminal domain"/>
    <property type="match status" value="1"/>
</dbReference>
<keyword evidence="11" id="KW-0902">Two-component regulatory system</keyword>
<feature type="modified residue" description="Phosphohistidine" evidence="13">
    <location>
        <position position="1058"/>
    </location>
</feature>
<dbReference type="SUPFAM" id="SSF47226">
    <property type="entry name" value="Histidine-containing phosphotransfer domain, HPT domain"/>
    <property type="match status" value="1"/>
</dbReference>
<dbReference type="CDD" id="cd00082">
    <property type="entry name" value="HisKA"/>
    <property type="match status" value="1"/>
</dbReference>
<evidence type="ECO:0000256" key="10">
    <source>
        <dbReference type="ARBA" id="ARBA00022989"/>
    </source>
</evidence>
<evidence type="ECO:0000256" key="11">
    <source>
        <dbReference type="ARBA" id="ARBA00023012"/>
    </source>
</evidence>
<dbReference type="SMART" id="SM00387">
    <property type="entry name" value="HATPase_c"/>
    <property type="match status" value="1"/>
</dbReference>
<dbReference type="EC" id="2.7.13.3" evidence="3"/>
<evidence type="ECO:0000259" key="17">
    <source>
        <dbReference type="PROSITE" id="PS50110"/>
    </source>
</evidence>
<dbReference type="SUPFAM" id="SSF55874">
    <property type="entry name" value="ATPase domain of HSP90 chaperone/DNA topoisomerase II/histidine kinase"/>
    <property type="match status" value="1"/>
</dbReference>
<evidence type="ECO:0000256" key="6">
    <source>
        <dbReference type="ARBA" id="ARBA00022692"/>
    </source>
</evidence>
<dbReference type="InterPro" id="IPR036641">
    <property type="entry name" value="HPT_dom_sf"/>
</dbReference>
<dbReference type="SUPFAM" id="SSF52172">
    <property type="entry name" value="CheY-like"/>
    <property type="match status" value="1"/>
</dbReference>
<dbReference type="InterPro" id="IPR005467">
    <property type="entry name" value="His_kinase_dom"/>
</dbReference>
<dbReference type="CDD" id="cd16922">
    <property type="entry name" value="HATPase_EvgS-ArcB-TorS-like"/>
    <property type="match status" value="1"/>
</dbReference>
<keyword evidence="6 15" id="KW-0812">Transmembrane</keyword>
<dbReference type="SMART" id="SM00388">
    <property type="entry name" value="HisKA"/>
    <property type="match status" value="1"/>
</dbReference>
<dbReference type="EMBL" id="JBGOOS010000013">
    <property type="protein sequence ID" value="MEZ8209254.1"/>
    <property type="molecule type" value="Genomic_DNA"/>
</dbReference>
<dbReference type="Proteomes" id="UP001569151">
    <property type="component" value="Unassembled WGS sequence"/>
</dbReference>
<protein>
    <recommendedName>
        <fullName evidence="3">histidine kinase</fullName>
        <ecNumber evidence="3">2.7.13.3</ecNumber>
    </recommendedName>
</protein>
<keyword evidence="4" id="KW-1003">Cell membrane</keyword>
<dbReference type="InterPro" id="IPR001638">
    <property type="entry name" value="Solute-binding_3/MltF_N"/>
</dbReference>
<comment type="catalytic activity">
    <reaction evidence="1">
        <text>ATP + protein L-histidine = ADP + protein N-phospho-L-histidine.</text>
        <dbReference type="EC" id="2.7.13.3"/>
    </reaction>
</comment>
<evidence type="ECO:0000313" key="20">
    <source>
        <dbReference type="Proteomes" id="UP001569151"/>
    </source>
</evidence>
<evidence type="ECO:0000256" key="7">
    <source>
        <dbReference type="ARBA" id="ARBA00022741"/>
    </source>
</evidence>
<proteinExistence type="predicted"/>
<evidence type="ECO:0000256" key="2">
    <source>
        <dbReference type="ARBA" id="ARBA00004651"/>
    </source>
</evidence>
<dbReference type="Pfam" id="PF01627">
    <property type="entry name" value="Hpt"/>
    <property type="match status" value="1"/>
</dbReference>
<dbReference type="PRINTS" id="PR00344">
    <property type="entry name" value="BCTRLSENSOR"/>
</dbReference>
<dbReference type="SMART" id="SM00448">
    <property type="entry name" value="REC"/>
    <property type="match status" value="1"/>
</dbReference>
<evidence type="ECO:0000259" key="16">
    <source>
        <dbReference type="PROSITE" id="PS50109"/>
    </source>
</evidence>
<keyword evidence="20" id="KW-1185">Reference proteome</keyword>
<keyword evidence="12 15" id="KW-0472">Membrane</keyword>
<dbReference type="RefSeq" id="WP_371718914.1">
    <property type="nucleotide sequence ID" value="NZ_JBGOOF010000015.1"/>
</dbReference>
<evidence type="ECO:0000256" key="9">
    <source>
        <dbReference type="ARBA" id="ARBA00022840"/>
    </source>
</evidence>
<evidence type="ECO:0000256" key="1">
    <source>
        <dbReference type="ARBA" id="ARBA00000085"/>
    </source>
</evidence>
<keyword evidence="7" id="KW-0547">Nucleotide-binding</keyword>
<dbReference type="Gene3D" id="1.20.120.160">
    <property type="entry name" value="HPT domain"/>
    <property type="match status" value="1"/>
</dbReference>
<dbReference type="PANTHER" id="PTHR45339">
    <property type="entry name" value="HYBRID SIGNAL TRANSDUCTION HISTIDINE KINASE J"/>
    <property type="match status" value="1"/>
</dbReference>
<gene>
    <name evidence="19" type="ORF">ACED39_10730</name>
</gene>